<dbReference type="Proteomes" id="UP000039046">
    <property type="component" value="Unassembled WGS sequence"/>
</dbReference>
<feature type="domain" description="Alpha-N-acetylglucosaminidase tim-barrel" evidence="3">
    <location>
        <begin position="135"/>
        <end position="474"/>
    </location>
</feature>
<evidence type="ECO:0000259" key="5">
    <source>
        <dbReference type="Pfam" id="PF12972"/>
    </source>
</evidence>
<feature type="domain" description="Alpha-N-acetylglucosaminidase N-terminal" evidence="4">
    <location>
        <begin position="31"/>
        <end position="119"/>
    </location>
</feature>
<dbReference type="STRING" id="1531966.A0A0A1SZY2"/>
<dbReference type="AlphaFoldDB" id="A0A0A1SZY2"/>
<evidence type="ECO:0008006" key="8">
    <source>
        <dbReference type="Google" id="ProtNLM"/>
    </source>
</evidence>
<evidence type="ECO:0000256" key="2">
    <source>
        <dbReference type="SAM" id="SignalP"/>
    </source>
</evidence>
<dbReference type="Gene3D" id="3.20.20.80">
    <property type="entry name" value="Glycosidases"/>
    <property type="match status" value="1"/>
</dbReference>
<organism evidence="6 7">
    <name type="scientific">[Torrubiella] hemipterigena</name>
    <dbReference type="NCBI Taxonomy" id="1531966"/>
    <lineage>
        <taxon>Eukaryota</taxon>
        <taxon>Fungi</taxon>
        <taxon>Dikarya</taxon>
        <taxon>Ascomycota</taxon>
        <taxon>Pezizomycotina</taxon>
        <taxon>Sordariomycetes</taxon>
        <taxon>Hypocreomycetidae</taxon>
        <taxon>Hypocreales</taxon>
        <taxon>Clavicipitaceae</taxon>
        <taxon>Clavicipitaceae incertae sedis</taxon>
        <taxon>'Torrubiella' clade</taxon>
    </lineage>
</organism>
<dbReference type="Pfam" id="PF12971">
    <property type="entry name" value="NAGLU_N"/>
    <property type="match status" value="1"/>
</dbReference>
<dbReference type="Pfam" id="PF12972">
    <property type="entry name" value="NAGLU_C"/>
    <property type="match status" value="1"/>
</dbReference>
<name>A0A0A1SZY2_9HYPO</name>
<feature type="chain" id="PRO_5001989515" description="Alpha-N-acetylglucosaminidase" evidence="2">
    <location>
        <begin position="25"/>
        <end position="768"/>
    </location>
</feature>
<dbReference type="HOGENOM" id="CLU_011988_2_1_1"/>
<evidence type="ECO:0000259" key="3">
    <source>
        <dbReference type="Pfam" id="PF05089"/>
    </source>
</evidence>
<dbReference type="EMBL" id="CDHN01000003">
    <property type="protein sequence ID" value="CEJ90406.1"/>
    <property type="molecule type" value="Genomic_DNA"/>
</dbReference>
<dbReference type="InterPro" id="IPR024733">
    <property type="entry name" value="NAGLU_tim-barrel"/>
</dbReference>
<keyword evidence="2" id="KW-0732">Signal</keyword>
<dbReference type="PANTHER" id="PTHR12872">
    <property type="entry name" value="ALPHA-N-ACETYLGLUCOSAMINIDASE"/>
    <property type="match status" value="1"/>
</dbReference>
<dbReference type="InterPro" id="IPR029018">
    <property type="entry name" value="Hex-like_dom2"/>
</dbReference>
<dbReference type="PANTHER" id="PTHR12872:SF1">
    <property type="entry name" value="ALPHA-N-ACETYLGLUCOSAMINIDASE"/>
    <property type="match status" value="1"/>
</dbReference>
<keyword evidence="1" id="KW-0378">Hydrolase</keyword>
<evidence type="ECO:0000259" key="4">
    <source>
        <dbReference type="Pfam" id="PF12971"/>
    </source>
</evidence>
<dbReference type="InterPro" id="IPR024240">
    <property type="entry name" value="NAGLU_N"/>
</dbReference>
<evidence type="ECO:0000313" key="7">
    <source>
        <dbReference type="Proteomes" id="UP000039046"/>
    </source>
</evidence>
<dbReference type="GO" id="GO:0016787">
    <property type="term" value="F:hydrolase activity"/>
    <property type="evidence" value="ECO:0007669"/>
    <property type="project" value="UniProtKB-KW"/>
</dbReference>
<gene>
    <name evidence="6" type="ORF">VHEMI06194</name>
</gene>
<evidence type="ECO:0000256" key="1">
    <source>
        <dbReference type="ARBA" id="ARBA00022801"/>
    </source>
</evidence>
<protein>
    <recommendedName>
        <fullName evidence="8">Alpha-N-acetylglucosaminidase</fullName>
    </recommendedName>
</protein>
<dbReference type="Pfam" id="PF05089">
    <property type="entry name" value="NAGLU"/>
    <property type="match status" value="1"/>
</dbReference>
<feature type="signal peptide" evidence="2">
    <location>
        <begin position="1"/>
        <end position="24"/>
    </location>
</feature>
<dbReference type="InterPro" id="IPR024732">
    <property type="entry name" value="NAGLU_C"/>
</dbReference>
<feature type="domain" description="Alpha-N-acetylglucosaminidase C-terminal" evidence="5">
    <location>
        <begin position="483"/>
        <end position="741"/>
    </location>
</feature>
<sequence length="768" mass="86631">MMKPLTRLAALTFGMASALPGAQSNNDAVAGIRSLADRLFKGNADAFDIVLTEHHETWSRWNPPKNDNYTVSAGKDGKILVQGTTLSALSKGLRHYANEVLHYDDAWFVDSHQTIPSGLQPPKEPLTGASVVPWRYNLNTVTFSYSFVWYTWEDWERLIDWAAIRGVNIQLAWVGYEKIYLDSFRELGLTDDEIIPFFSSPAFQAWNRFGNVHGTWDIEKPLSMEWINQQFDLQKKIVARMVELGITPVLPAFPGFVPDALPRIRPDAQIIKTTHWGGFPGNTPKVSFLNPLDKTSTDLQKLFIEKQIDAFGNVTNVYTLDQFNEVTPSSSDPAYLSSISENTYAGLTAANPASIWLLQGWLFYSSRDYWTQPKIDAYLSGPDTKSDSMLILDLFTESNAQWERTQGYSGRPWIWCELHDFGENMALEGQIGNITQAPIDALAQSKSMVGMGLTPEGYEGNEIVYDILLDQAWSAHPIDTQSYFASWAAVRYAGTNATIPKSLFQAWELMRTTVYNSTDPGIFQVPVSIYQMSPTLHGLVDRRGHSPHPTALHYDPKVLMQAWSLMHAAVTENPKLWDVPAFQLDFVDVARQIISNQFGVEFASLVNAYNASSPADKIAQVGNEMLDLLSWLDKVLSTTDRFRLSRWLDAARVWGKRIGDEQTIAFDARTQITVWGLQTYLNDYAAKAWSGLTAGYFIPRWEIFITYLHDARDSNKAVNETAMATDIRKFETNWQMKGWDAGPGCQKRRVKDVVAAMAKRWPALFPTK</sequence>
<dbReference type="InterPro" id="IPR007781">
    <property type="entry name" value="NAGLU"/>
</dbReference>
<accession>A0A0A1SZY2</accession>
<dbReference type="Gene3D" id="3.30.379.10">
    <property type="entry name" value="Chitobiase/beta-hexosaminidase domain 2-like"/>
    <property type="match status" value="1"/>
</dbReference>
<dbReference type="OrthoDB" id="64736at2759"/>
<keyword evidence="7" id="KW-1185">Reference proteome</keyword>
<dbReference type="Gene3D" id="1.20.120.670">
    <property type="entry name" value="N-acetyl-b-d-glucoasminidase"/>
    <property type="match status" value="1"/>
</dbReference>
<reference evidence="6 7" key="1">
    <citation type="journal article" date="2015" name="Genome Announc.">
        <title>Draft Genome Sequence and Gene Annotation of the Entomopathogenic Fungus Verticillium hemipterigenum.</title>
        <authorList>
            <person name="Horn F."/>
            <person name="Habel A."/>
            <person name="Scharf D.H."/>
            <person name="Dworschak J."/>
            <person name="Brakhage A.A."/>
            <person name="Guthke R."/>
            <person name="Hertweck C."/>
            <person name="Linde J."/>
        </authorList>
    </citation>
    <scope>NUCLEOTIDE SEQUENCE [LARGE SCALE GENOMIC DNA]</scope>
</reference>
<evidence type="ECO:0000313" key="6">
    <source>
        <dbReference type="EMBL" id="CEJ90406.1"/>
    </source>
</evidence>
<proteinExistence type="predicted"/>